<accession>A0A9D4CQW8</accession>
<evidence type="ECO:0000313" key="1">
    <source>
        <dbReference type="EMBL" id="KAH3729527.1"/>
    </source>
</evidence>
<evidence type="ECO:0000313" key="2">
    <source>
        <dbReference type="Proteomes" id="UP000828390"/>
    </source>
</evidence>
<protein>
    <submittedName>
        <fullName evidence="1">Uncharacterized protein</fullName>
    </submittedName>
</protein>
<dbReference type="Proteomes" id="UP000828390">
    <property type="component" value="Unassembled WGS sequence"/>
</dbReference>
<reference evidence="1" key="1">
    <citation type="journal article" date="2019" name="bioRxiv">
        <title>The Genome of the Zebra Mussel, Dreissena polymorpha: A Resource for Invasive Species Research.</title>
        <authorList>
            <person name="McCartney M.A."/>
            <person name="Auch B."/>
            <person name="Kono T."/>
            <person name="Mallez S."/>
            <person name="Zhang Y."/>
            <person name="Obille A."/>
            <person name="Becker A."/>
            <person name="Abrahante J.E."/>
            <person name="Garbe J."/>
            <person name="Badalamenti J.P."/>
            <person name="Herman A."/>
            <person name="Mangelson H."/>
            <person name="Liachko I."/>
            <person name="Sullivan S."/>
            <person name="Sone E.D."/>
            <person name="Koren S."/>
            <person name="Silverstein K.A.T."/>
            <person name="Beckman K.B."/>
            <person name="Gohl D.M."/>
        </authorList>
    </citation>
    <scope>NUCLEOTIDE SEQUENCE</scope>
    <source>
        <strain evidence="1">Duluth1</strain>
        <tissue evidence="1">Whole animal</tissue>
    </source>
</reference>
<dbReference type="EMBL" id="JAIWYP010000012">
    <property type="protein sequence ID" value="KAH3729527.1"/>
    <property type="molecule type" value="Genomic_DNA"/>
</dbReference>
<dbReference type="AlphaFoldDB" id="A0A9D4CQW8"/>
<name>A0A9D4CQW8_DREPO</name>
<organism evidence="1 2">
    <name type="scientific">Dreissena polymorpha</name>
    <name type="common">Zebra mussel</name>
    <name type="synonym">Mytilus polymorpha</name>
    <dbReference type="NCBI Taxonomy" id="45954"/>
    <lineage>
        <taxon>Eukaryota</taxon>
        <taxon>Metazoa</taxon>
        <taxon>Spiralia</taxon>
        <taxon>Lophotrochozoa</taxon>
        <taxon>Mollusca</taxon>
        <taxon>Bivalvia</taxon>
        <taxon>Autobranchia</taxon>
        <taxon>Heteroconchia</taxon>
        <taxon>Euheterodonta</taxon>
        <taxon>Imparidentia</taxon>
        <taxon>Neoheterodontei</taxon>
        <taxon>Myida</taxon>
        <taxon>Dreissenoidea</taxon>
        <taxon>Dreissenidae</taxon>
        <taxon>Dreissena</taxon>
    </lineage>
</organism>
<proteinExistence type="predicted"/>
<reference evidence="1" key="2">
    <citation type="submission" date="2020-11" db="EMBL/GenBank/DDBJ databases">
        <authorList>
            <person name="McCartney M.A."/>
            <person name="Auch B."/>
            <person name="Kono T."/>
            <person name="Mallez S."/>
            <person name="Becker A."/>
            <person name="Gohl D.M."/>
            <person name="Silverstein K.A.T."/>
            <person name="Koren S."/>
            <person name="Bechman K.B."/>
            <person name="Herman A."/>
            <person name="Abrahante J.E."/>
            <person name="Garbe J."/>
        </authorList>
    </citation>
    <scope>NUCLEOTIDE SEQUENCE</scope>
    <source>
        <strain evidence="1">Duluth1</strain>
        <tissue evidence="1">Whole animal</tissue>
    </source>
</reference>
<keyword evidence="2" id="KW-1185">Reference proteome</keyword>
<gene>
    <name evidence="1" type="ORF">DPMN_055498</name>
</gene>
<sequence>MEIVDMTSRYINAYVRSGDVPYTCYAEMLLGYAENKVSYNIVSVTVDLIAYERIDAENCSMKERCVRCLSCCVQSSRGVSDVYPVVLNEGEVCSMTILLCSMKERRVRCFYSVVSMVAAR</sequence>
<comment type="caution">
    <text evidence="1">The sequence shown here is derived from an EMBL/GenBank/DDBJ whole genome shotgun (WGS) entry which is preliminary data.</text>
</comment>